<organism evidence="1">
    <name type="scientific">termite gut metagenome</name>
    <dbReference type="NCBI Taxonomy" id="433724"/>
    <lineage>
        <taxon>unclassified sequences</taxon>
        <taxon>metagenomes</taxon>
        <taxon>organismal metagenomes</taxon>
    </lineage>
</organism>
<dbReference type="EMBL" id="SNRY01001726">
    <property type="protein sequence ID" value="KAA6328957.1"/>
    <property type="molecule type" value="Genomic_DNA"/>
</dbReference>
<name>A0A5J4R473_9ZZZZ</name>
<proteinExistence type="predicted"/>
<evidence type="ECO:0000313" key="1">
    <source>
        <dbReference type="EMBL" id="KAA6328957.1"/>
    </source>
</evidence>
<dbReference type="AlphaFoldDB" id="A0A5J4R473"/>
<accession>A0A5J4R473</accession>
<gene>
    <name evidence="1" type="ORF">EZS27_022196</name>
</gene>
<reference evidence="1" key="1">
    <citation type="submission" date="2019-03" db="EMBL/GenBank/DDBJ databases">
        <title>Single cell metagenomics reveals metabolic interactions within the superorganism composed of flagellate Streblomastix strix and complex community of Bacteroidetes bacteria on its surface.</title>
        <authorList>
            <person name="Treitli S.C."/>
            <person name="Kolisko M."/>
            <person name="Husnik F."/>
            <person name="Keeling P."/>
            <person name="Hampl V."/>
        </authorList>
    </citation>
    <scope>NUCLEOTIDE SEQUENCE</scope>
    <source>
        <strain evidence="1">STM</strain>
    </source>
</reference>
<comment type="caution">
    <text evidence="1">The sequence shown here is derived from an EMBL/GenBank/DDBJ whole genome shotgun (WGS) entry which is preliminary data.</text>
</comment>
<protein>
    <submittedName>
        <fullName evidence="1">Uncharacterized protein</fullName>
    </submittedName>
</protein>
<sequence>MEIGLIHITDIHISLGNVWLDDKMQKIASAVKNNFENSIKCISS</sequence>